<name>A0ABU7TUY1_9HYPH</name>
<sequence length="63" mass="7144">MNPQSVTIETEAEAQRYLADLLKNPKNRSMSEIAKHCVLRVRHPKIKAFFLTEGATMLAEMKG</sequence>
<dbReference type="EMBL" id="MLCA01000011">
    <property type="protein sequence ID" value="MEE7493159.1"/>
    <property type="molecule type" value="Genomic_DNA"/>
</dbReference>
<evidence type="ECO:0000313" key="1">
    <source>
        <dbReference type="EMBL" id="MEE7493159.1"/>
    </source>
</evidence>
<evidence type="ECO:0000313" key="2">
    <source>
        <dbReference type="Proteomes" id="UP001355206"/>
    </source>
</evidence>
<proteinExistence type="predicted"/>
<comment type="caution">
    <text evidence="1">The sequence shown here is derived from an EMBL/GenBank/DDBJ whole genome shotgun (WGS) entry which is preliminary data.</text>
</comment>
<reference evidence="1 2" key="1">
    <citation type="journal article" date="2012" name="Genet. Mol. Biol.">
        <title>Analysis of 16S rRNA and mxaF genes revealing insights into Methylobacterium niche-specific plant association.</title>
        <authorList>
            <person name="Dourado M.N."/>
            <person name="Andreote F.D."/>
            <person name="Dini-Andreote F."/>
            <person name="Conti R."/>
            <person name="Araujo J.M."/>
            <person name="Araujo W.L."/>
        </authorList>
    </citation>
    <scope>NUCLEOTIDE SEQUENCE [LARGE SCALE GENOMIC DNA]</scope>
    <source>
        <strain evidence="1 2">TC3-10</strain>
    </source>
</reference>
<protein>
    <submittedName>
        <fullName evidence="1">Uncharacterized protein</fullName>
    </submittedName>
</protein>
<organism evidence="1 2">
    <name type="scientific">Methylobacterium oryzae</name>
    <dbReference type="NCBI Taxonomy" id="334852"/>
    <lineage>
        <taxon>Bacteria</taxon>
        <taxon>Pseudomonadati</taxon>
        <taxon>Pseudomonadota</taxon>
        <taxon>Alphaproteobacteria</taxon>
        <taxon>Hyphomicrobiales</taxon>
        <taxon>Methylobacteriaceae</taxon>
        <taxon>Methylobacterium</taxon>
    </lineage>
</organism>
<gene>
    <name evidence="1" type="ORF">MOTC310_22935</name>
</gene>
<keyword evidence="2" id="KW-1185">Reference proteome</keyword>
<accession>A0ABU7TUY1</accession>
<dbReference type="Proteomes" id="UP001355206">
    <property type="component" value="Unassembled WGS sequence"/>
</dbReference>
<dbReference type="RefSeq" id="WP_331291392.1">
    <property type="nucleotide sequence ID" value="NZ_MLBR01000015.1"/>
</dbReference>